<dbReference type="SUPFAM" id="SSF48371">
    <property type="entry name" value="ARM repeat"/>
    <property type="match status" value="1"/>
</dbReference>
<dbReference type="OrthoDB" id="342668at2"/>
<reference evidence="3 4" key="1">
    <citation type="submission" date="2017-07" db="EMBL/GenBank/DDBJ databases">
        <title>Leptospira spp. isolated from tropical soils.</title>
        <authorList>
            <person name="Thibeaux R."/>
            <person name="Iraola G."/>
            <person name="Ferres I."/>
            <person name="Bierque E."/>
            <person name="Girault D."/>
            <person name="Soupe-Gilbert M.-E."/>
            <person name="Picardeau M."/>
            <person name="Goarant C."/>
        </authorList>
    </citation>
    <scope>NUCLEOTIDE SEQUENCE [LARGE SCALE GENOMIC DNA]</scope>
    <source>
        <strain evidence="2 4">FH1-B-B1</strain>
        <strain evidence="1 3">FH1-B-C1</strain>
    </source>
</reference>
<organism evidence="2 4">
    <name type="scientific">Leptospira perolatii</name>
    <dbReference type="NCBI Taxonomy" id="2023191"/>
    <lineage>
        <taxon>Bacteria</taxon>
        <taxon>Pseudomonadati</taxon>
        <taxon>Spirochaetota</taxon>
        <taxon>Spirochaetia</taxon>
        <taxon>Leptospirales</taxon>
        <taxon>Leptospiraceae</taxon>
        <taxon>Leptospira</taxon>
    </lineage>
</organism>
<dbReference type="Gene3D" id="1.25.10.10">
    <property type="entry name" value="Leucine-rich Repeat Variant"/>
    <property type="match status" value="1"/>
</dbReference>
<gene>
    <name evidence="1" type="ORF">CH360_09225</name>
    <name evidence="2" type="ORF">CH373_11010</name>
</gene>
<dbReference type="EMBL" id="NPDY01000007">
    <property type="protein sequence ID" value="PJZ69761.1"/>
    <property type="molecule type" value="Genomic_DNA"/>
</dbReference>
<dbReference type="RefSeq" id="WP_100713742.1">
    <property type="nucleotide sequence ID" value="NZ_NPDY01000007.1"/>
</dbReference>
<accession>A0A2M9ZM10</accession>
<dbReference type="InterPro" id="IPR016024">
    <property type="entry name" value="ARM-type_fold"/>
</dbReference>
<evidence type="ECO:0000313" key="3">
    <source>
        <dbReference type="Proteomes" id="UP000231962"/>
    </source>
</evidence>
<proteinExistence type="predicted"/>
<dbReference type="EMBL" id="NPDZ01000006">
    <property type="protein sequence ID" value="PJZ73024.1"/>
    <property type="molecule type" value="Genomic_DNA"/>
</dbReference>
<keyword evidence="3" id="KW-1185">Reference proteome</keyword>
<name>A0A2M9ZM10_9LEPT</name>
<comment type="caution">
    <text evidence="2">The sequence shown here is derived from an EMBL/GenBank/DDBJ whole genome shotgun (WGS) entry which is preliminary data.</text>
</comment>
<dbReference type="Proteomes" id="UP000231962">
    <property type="component" value="Unassembled WGS sequence"/>
</dbReference>
<evidence type="ECO:0000313" key="4">
    <source>
        <dbReference type="Proteomes" id="UP000231990"/>
    </source>
</evidence>
<evidence type="ECO:0000313" key="1">
    <source>
        <dbReference type="EMBL" id="PJZ69761.1"/>
    </source>
</evidence>
<evidence type="ECO:0008006" key="5">
    <source>
        <dbReference type="Google" id="ProtNLM"/>
    </source>
</evidence>
<dbReference type="AlphaFoldDB" id="A0A2M9ZM10"/>
<protein>
    <recommendedName>
        <fullName evidence="5">HEAT repeat domain-containing protein</fullName>
    </recommendedName>
</protein>
<dbReference type="InterPro" id="IPR011989">
    <property type="entry name" value="ARM-like"/>
</dbReference>
<dbReference type="Proteomes" id="UP000231990">
    <property type="component" value="Unassembled WGS sequence"/>
</dbReference>
<sequence length="292" mass="32679">MSALTRLFAILLLLLISTGIIAKEPIQEKQDQLFFEQVRRLETGTLEERIQAADYLKFVRSKLAVHPLLKALKGNPRVPKSDENFPTLKFVIAQALGAMEQEFTAQPMLEEYRRLETQILENEVPTFSSPDGYNMVIAVGELLRSVGSLPYDKTSADTISNALGHPNFYIRASAADGLKNQNKKDSLPALNAALDKEKNSFAKVSMLNAIVSINRIADKRFYELCDFLKDESSMVRYRASMALGEIDLKAGEMSLRQALLVEHIPMVREQIRKDLALVTGFKLPATTVFLGD</sequence>
<evidence type="ECO:0000313" key="2">
    <source>
        <dbReference type="EMBL" id="PJZ73024.1"/>
    </source>
</evidence>